<sequence>MAPQGDCSLELDPRDIVIQREISRSEASTVFEVRICGKTRVMKLFHDNGDPGYSRRGRDLNRFRCELNAYHNLLKFGVCDSGFVPFFHGFIDRLDPADFNPQLNHFRKDRFLPRAIILEYFPVAEKLNCVNYSDDLFRYAVKGISKIHGALIHHHDIYPKNILVVSGSRTVWIDFDVAMTFTDLGVREKAYCEYEVELVKSFGKLLKNDQLQGLPPNTSYY</sequence>
<dbReference type="EMBL" id="KZ824441">
    <property type="protein sequence ID" value="RAL00380.1"/>
    <property type="molecule type" value="Genomic_DNA"/>
</dbReference>
<dbReference type="InterPro" id="IPR011009">
    <property type="entry name" value="Kinase-like_dom_sf"/>
</dbReference>
<protein>
    <recommendedName>
        <fullName evidence="3">Protein kinase domain-containing protein</fullName>
    </recommendedName>
</protein>
<organism evidence="1 2">
    <name type="scientific">Aspergillus ibericus CBS 121593</name>
    <dbReference type="NCBI Taxonomy" id="1448316"/>
    <lineage>
        <taxon>Eukaryota</taxon>
        <taxon>Fungi</taxon>
        <taxon>Dikarya</taxon>
        <taxon>Ascomycota</taxon>
        <taxon>Pezizomycotina</taxon>
        <taxon>Eurotiomycetes</taxon>
        <taxon>Eurotiomycetidae</taxon>
        <taxon>Eurotiales</taxon>
        <taxon>Aspergillaceae</taxon>
        <taxon>Aspergillus</taxon>
        <taxon>Aspergillus subgen. Circumdati</taxon>
    </lineage>
</organism>
<name>A0A395GYF3_9EURO</name>
<reference evidence="1 2" key="1">
    <citation type="submission" date="2018-02" db="EMBL/GenBank/DDBJ databases">
        <title>The genomes of Aspergillus section Nigri reveals drivers in fungal speciation.</title>
        <authorList>
            <consortium name="DOE Joint Genome Institute"/>
            <person name="Vesth T.C."/>
            <person name="Nybo J."/>
            <person name="Theobald S."/>
            <person name="Brandl J."/>
            <person name="Frisvad J.C."/>
            <person name="Nielsen K.F."/>
            <person name="Lyhne E.K."/>
            <person name="Kogle M.E."/>
            <person name="Kuo A."/>
            <person name="Riley R."/>
            <person name="Clum A."/>
            <person name="Nolan M."/>
            <person name="Lipzen A."/>
            <person name="Salamov A."/>
            <person name="Henrissat B."/>
            <person name="Wiebenga A."/>
            <person name="De vries R.P."/>
            <person name="Grigoriev I.V."/>
            <person name="Mortensen U.H."/>
            <person name="Andersen M.R."/>
            <person name="Baker S.E."/>
        </authorList>
    </citation>
    <scope>NUCLEOTIDE SEQUENCE [LARGE SCALE GENOMIC DNA]</scope>
    <source>
        <strain evidence="1 2">CBS 121593</strain>
    </source>
</reference>
<dbReference type="RefSeq" id="XP_025574707.1">
    <property type="nucleotide sequence ID" value="XM_025722722.1"/>
</dbReference>
<proteinExistence type="predicted"/>
<gene>
    <name evidence="1" type="ORF">BO80DRAFT_465509</name>
</gene>
<dbReference type="VEuPathDB" id="FungiDB:BO80DRAFT_465509"/>
<dbReference type="OrthoDB" id="4185642at2759"/>
<evidence type="ECO:0000313" key="2">
    <source>
        <dbReference type="Proteomes" id="UP000249402"/>
    </source>
</evidence>
<dbReference type="SUPFAM" id="SSF56112">
    <property type="entry name" value="Protein kinase-like (PK-like)"/>
    <property type="match status" value="1"/>
</dbReference>
<evidence type="ECO:0008006" key="3">
    <source>
        <dbReference type="Google" id="ProtNLM"/>
    </source>
</evidence>
<keyword evidence="2" id="KW-1185">Reference proteome</keyword>
<dbReference type="AlphaFoldDB" id="A0A395GYF3"/>
<dbReference type="Gene3D" id="1.10.510.10">
    <property type="entry name" value="Transferase(Phosphotransferase) domain 1"/>
    <property type="match status" value="1"/>
</dbReference>
<accession>A0A395GYF3</accession>
<dbReference type="STRING" id="1448316.A0A395GYF3"/>
<dbReference type="GeneID" id="37227587"/>
<dbReference type="Proteomes" id="UP000249402">
    <property type="component" value="Unassembled WGS sequence"/>
</dbReference>
<evidence type="ECO:0000313" key="1">
    <source>
        <dbReference type="EMBL" id="RAL00380.1"/>
    </source>
</evidence>